<dbReference type="SUPFAM" id="SSF55961">
    <property type="entry name" value="Bet v1-like"/>
    <property type="match status" value="1"/>
</dbReference>
<accession>A0A2N3G4F7</accession>
<dbReference type="EMBL" id="PHEX01000073">
    <property type="protein sequence ID" value="PKQ27601.1"/>
    <property type="molecule type" value="Genomic_DNA"/>
</dbReference>
<dbReference type="CDD" id="cd07814">
    <property type="entry name" value="SRPBCC_CalC_Aha1-like"/>
    <property type="match status" value="1"/>
</dbReference>
<dbReference type="AlphaFoldDB" id="A0A2N3G4F7"/>
<evidence type="ECO:0000259" key="2">
    <source>
        <dbReference type="Pfam" id="PF08327"/>
    </source>
</evidence>
<comment type="caution">
    <text evidence="3">The sequence shown here is derived from an EMBL/GenBank/DDBJ whole genome shotgun (WGS) entry which is preliminary data.</text>
</comment>
<dbReference type="Gene3D" id="3.30.530.20">
    <property type="match status" value="1"/>
</dbReference>
<evidence type="ECO:0000313" key="3">
    <source>
        <dbReference type="EMBL" id="PKQ27601.1"/>
    </source>
</evidence>
<evidence type="ECO:0000256" key="1">
    <source>
        <dbReference type="ARBA" id="ARBA00006817"/>
    </source>
</evidence>
<name>A0A2N3G4F7_9ACTN</name>
<reference evidence="3 4" key="1">
    <citation type="journal article" date="2017" name="ISME J.">
        <title>Potential for microbial H2 and metal transformations associated with novel bacteria and archaea in deep terrestrial subsurface sediments.</title>
        <authorList>
            <person name="Hernsdorf A.W."/>
            <person name="Amano Y."/>
            <person name="Miyakawa K."/>
            <person name="Ise K."/>
            <person name="Suzuki Y."/>
            <person name="Anantharaman K."/>
            <person name="Probst A."/>
            <person name="Burstein D."/>
            <person name="Thomas B.C."/>
            <person name="Banfield J.F."/>
        </authorList>
    </citation>
    <scope>NUCLEOTIDE SEQUENCE [LARGE SCALE GENOMIC DNA]</scope>
    <source>
        <strain evidence="3">HGW-Actinobacteria-3</strain>
    </source>
</reference>
<proteinExistence type="inferred from homology"/>
<comment type="similarity">
    <text evidence="1">Belongs to the AHA1 family.</text>
</comment>
<feature type="domain" description="Activator of Hsp90 ATPase homologue 1/2-like C-terminal" evidence="2">
    <location>
        <begin position="11"/>
        <end position="135"/>
    </location>
</feature>
<protein>
    <submittedName>
        <fullName evidence="3">SRPBCC domain-containing protein</fullName>
    </submittedName>
</protein>
<dbReference type="InterPro" id="IPR023393">
    <property type="entry name" value="START-like_dom_sf"/>
</dbReference>
<dbReference type="Pfam" id="PF08327">
    <property type="entry name" value="AHSA1"/>
    <property type="match status" value="1"/>
</dbReference>
<evidence type="ECO:0000313" key="4">
    <source>
        <dbReference type="Proteomes" id="UP000233654"/>
    </source>
</evidence>
<dbReference type="Proteomes" id="UP000233654">
    <property type="component" value="Unassembled WGS sequence"/>
</dbReference>
<dbReference type="InterPro" id="IPR013538">
    <property type="entry name" value="ASHA1/2-like_C"/>
</dbReference>
<sequence>MASIAHRVGIKAPVARVYAALSTIDGLRGWWTKSITGTSEPGKIIDFQFLQPDGEILGAMGMEVLNLEPDKRVHWRCISGPDDWIDTEIVFDLSVEDPYTIVLFRHDHWREQSESMAHCSMKWATFLLSLKNLVESGKGKPSPDDVKIDNWN</sequence>
<organism evidence="3 4">
    <name type="scientific">Candidatus Anoxymicrobium japonicum</name>
    <dbReference type="NCBI Taxonomy" id="2013648"/>
    <lineage>
        <taxon>Bacteria</taxon>
        <taxon>Bacillati</taxon>
        <taxon>Actinomycetota</taxon>
        <taxon>Candidatus Geothermincolia</taxon>
        <taxon>Candidatus Geothermincolales</taxon>
        <taxon>Candidatus Anoxymicrobiaceae</taxon>
        <taxon>Candidatus Anoxymicrobium</taxon>
    </lineage>
</organism>
<gene>
    <name evidence="3" type="ORF">CVT63_07125</name>
</gene>